<dbReference type="PANTHER" id="PTHR42085:SF4">
    <property type="entry name" value="F-BOX DOMAIN-CONTAINING PROTEIN"/>
    <property type="match status" value="1"/>
</dbReference>
<sequence length="365" mass="41671">MDLTHKSPLVGESAEVTAIVEESSTADPSGSDTPNVPSAGPVVVPSFVAFGQAVALRPSPASFSLTLPPSRPLVRRQPFPFFQLPPEIRNIVFGALLTSEELIVPHNTLPVPTFHYQAQDARRAAGPLFHTFPTLLRVSQQFSREAAMIFYTTNTFHLDLVHHRVWLVRITRPNSFNIRHLRIKCYQESDRNRETEAWIAKLVNMGNTVTKRCRGLVKLDIQFGRLWIPGTGDGPEVMPARQCLQLFVKYEAIVTAWRIHSLSRLKRIIVFIREEWQHTEYLISLLEQLAGNVKRGVVVEGIHVATVNRYRLPGASPRENHYTQVDQERKFFEGRYDRETRTVETQVVPWEIPAGWPTIYRRGHE</sequence>
<protein>
    <submittedName>
        <fullName evidence="1">Uncharacterized protein</fullName>
    </submittedName>
</protein>
<organism evidence="1 2">
    <name type="scientific">Neurospora intermedia</name>
    <dbReference type="NCBI Taxonomy" id="5142"/>
    <lineage>
        <taxon>Eukaryota</taxon>
        <taxon>Fungi</taxon>
        <taxon>Dikarya</taxon>
        <taxon>Ascomycota</taxon>
        <taxon>Pezizomycotina</taxon>
        <taxon>Sordariomycetes</taxon>
        <taxon>Sordariomycetidae</taxon>
        <taxon>Sordariales</taxon>
        <taxon>Sordariaceae</taxon>
        <taxon>Neurospora</taxon>
    </lineage>
</organism>
<comment type="caution">
    <text evidence="1">The sequence shown here is derived from an EMBL/GenBank/DDBJ whole genome shotgun (WGS) entry which is preliminary data.</text>
</comment>
<dbReference type="InterPro" id="IPR038883">
    <property type="entry name" value="AN11006-like"/>
</dbReference>
<keyword evidence="2" id="KW-1185">Reference proteome</keyword>
<name>A0ABR3D9F5_NEUIN</name>
<accession>A0ABR3D9F5</accession>
<gene>
    <name evidence="1" type="ORF">QR685DRAFT_498842</name>
</gene>
<reference evidence="1 2" key="1">
    <citation type="submission" date="2023-09" db="EMBL/GenBank/DDBJ databases">
        <title>Multi-omics analysis of a traditional fermented food reveals byproduct-associated fungal strains for waste-to-food upcycling.</title>
        <authorList>
            <consortium name="Lawrence Berkeley National Laboratory"/>
            <person name="Rekdal V.M."/>
            <person name="Villalobos-Escobedo J.M."/>
            <person name="Rodriguez-Valeron N."/>
            <person name="Garcia M.O."/>
            <person name="Vasquez D.P."/>
            <person name="Damayanti I."/>
            <person name="Sorensen P.M."/>
            <person name="Baidoo E.E."/>
            <person name="De Carvalho A.C."/>
            <person name="Riley R."/>
            <person name="Lipzen A."/>
            <person name="He G."/>
            <person name="Yan M."/>
            <person name="Haridas S."/>
            <person name="Daum C."/>
            <person name="Yoshinaga Y."/>
            <person name="Ng V."/>
            <person name="Grigoriev I.V."/>
            <person name="Munk R."/>
            <person name="Nuraida L."/>
            <person name="Wijaya C.H."/>
            <person name="Morales P.-C."/>
            <person name="Keasling J.D."/>
        </authorList>
    </citation>
    <scope>NUCLEOTIDE SEQUENCE [LARGE SCALE GENOMIC DNA]</scope>
    <source>
        <strain evidence="1 2">FGSC 2613</strain>
    </source>
</reference>
<dbReference type="Proteomes" id="UP001451303">
    <property type="component" value="Unassembled WGS sequence"/>
</dbReference>
<dbReference type="PANTHER" id="PTHR42085">
    <property type="entry name" value="F-BOX DOMAIN-CONTAINING PROTEIN"/>
    <property type="match status" value="1"/>
</dbReference>
<dbReference type="EMBL" id="JAVLET010000005">
    <property type="protein sequence ID" value="KAL0469316.1"/>
    <property type="molecule type" value="Genomic_DNA"/>
</dbReference>
<evidence type="ECO:0000313" key="1">
    <source>
        <dbReference type="EMBL" id="KAL0469316.1"/>
    </source>
</evidence>
<evidence type="ECO:0000313" key="2">
    <source>
        <dbReference type="Proteomes" id="UP001451303"/>
    </source>
</evidence>
<proteinExistence type="predicted"/>